<dbReference type="AlphaFoldDB" id="A0A6S7LV14"/>
<evidence type="ECO:0000313" key="2">
    <source>
        <dbReference type="Proteomes" id="UP001152795"/>
    </source>
</evidence>
<feature type="non-terminal residue" evidence="1">
    <location>
        <position position="1"/>
    </location>
</feature>
<sequence>ITNVIDKKQNEDILKSVQVMQHAQQGRDREVNSEGRYCCRAQGCPKTFAHDGKLRSEHEASHNPPVVVDKCPSDAFVINSNRSEEDRDDMLAYQKALLDY</sequence>
<feature type="non-terminal residue" evidence="1">
    <location>
        <position position="100"/>
    </location>
</feature>
<evidence type="ECO:0000313" key="1">
    <source>
        <dbReference type="EMBL" id="CAB4044993.1"/>
    </source>
</evidence>
<proteinExistence type="predicted"/>
<keyword evidence="2" id="KW-1185">Reference proteome</keyword>
<dbReference type="EMBL" id="CACRXK020037154">
    <property type="protein sequence ID" value="CAB4044993.1"/>
    <property type="molecule type" value="Genomic_DNA"/>
</dbReference>
<protein>
    <submittedName>
        <fullName evidence="1">Uncharacterized protein</fullName>
    </submittedName>
</protein>
<comment type="caution">
    <text evidence="1">The sequence shown here is derived from an EMBL/GenBank/DDBJ whole genome shotgun (WGS) entry which is preliminary data.</text>
</comment>
<reference evidence="1" key="1">
    <citation type="submission" date="2020-04" db="EMBL/GenBank/DDBJ databases">
        <authorList>
            <person name="Alioto T."/>
            <person name="Alioto T."/>
            <person name="Gomez Garrido J."/>
        </authorList>
    </citation>
    <scope>NUCLEOTIDE SEQUENCE</scope>
    <source>
        <strain evidence="1">A484AB</strain>
    </source>
</reference>
<organism evidence="1 2">
    <name type="scientific">Paramuricea clavata</name>
    <name type="common">Red gorgonian</name>
    <name type="synonym">Violescent sea-whip</name>
    <dbReference type="NCBI Taxonomy" id="317549"/>
    <lineage>
        <taxon>Eukaryota</taxon>
        <taxon>Metazoa</taxon>
        <taxon>Cnidaria</taxon>
        <taxon>Anthozoa</taxon>
        <taxon>Octocorallia</taxon>
        <taxon>Malacalcyonacea</taxon>
        <taxon>Plexauridae</taxon>
        <taxon>Paramuricea</taxon>
    </lineage>
</organism>
<dbReference type="Proteomes" id="UP001152795">
    <property type="component" value="Unassembled WGS sequence"/>
</dbReference>
<accession>A0A6S7LV14</accession>
<name>A0A6S7LV14_PARCT</name>
<dbReference type="OrthoDB" id="5983755at2759"/>
<gene>
    <name evidence="1" type="ORF">PACLA_8A022508</name>
</gene>